<dbReference type="Pfam" id="PF19064">
    <property type="entry name" value="DUF5760"/>
    <property type="match status" value="1"/>
</dbReference>
<dbReference type="KEGG" id="vg:26048904"/>
<sequence>MTSKEDLVNIIKEWILIDDKVKELQNGMKDLKTKKKTLTTSLLSIMKENEIDCFDINSGKIVYCKNKTKAALNKKTLLETLEKYFDGREDIDVIAIRDFVLDNRQIKLQENIKRKIV</sequence>
<evidence type="ECO:0000313" key="1">
    <source>
        <dbReference type="EMBL" id="ALH22943.1"/>
    </source>
</evidence>
<reference evidence="1 2" key="1">
    <citation type="journal article" date="2015" name="Genome Announc.">
        <title>The 474-Kilobase-Pair Complete Genome Sequence of CeV-01B, a Virus Infecting Haptolina (Chrysochromulina) ericina (Prymnesiophyceae).</title>
        <authorList>
            <person name="Gallot-Lavallee L."/>
            <person name="Pagarete A."/>
            <person name="Legendre M."/>
            <person name="Santini S."/>
            <person name="Sandaa R.A."/>
            <person name="Himmelbauer H."/>
            <person name="Ogata H."/>
            <person name="Bratbak G."/>
            <person name="Claverie J.M."/>
        </authorList>
    </citation>
    <scope>NUCLEOTIDE SEQUENCE [LARGE SCALE GENOMIC DNA]</scope>
    <source>
        <strain evidence="1">CeV-01B</strain>
    </source>
</reference>
<evidence type="ECO:0000313" key="2">
    <source>
        <dbReference type="Proteomes" id="UP000203826"/>
    </source>
</evidence>
<gene>
    <name evidence="1" type="ORF">ceV_037</name>
</gene>
<keyword evidence="2" id="KW-1185">Reference proteome</keyword>
<dbReference type="OrthoDB" id="40380at10239"/>
<name>A0A0N9Q961_9VIRU</name>
<dbReference type="Proteomes" id="UP000203826">
    <property type="component" value="Segment"/>
</dbReference>
<protein>
    <submittedName>
        <fullName evidence="1">Uncharacterized protein</fullName>
    </submittedName>
</protein>
<accession>A0A0N9Q961</accession>
<dbReference type="InterPro" id="IPR043918">
    <property type="entry name" value="DUF5760"/>
</dbReference>
<proteinExistence type="predicted"/>
<organism evidence="1 2">
    <name type="scientific">Chrysochromulina ericina virus CeV-01B</name>
    <dbReference type="NCBI Taxonomy" id="3070830"/>
    <lineage>
        <taxon>Viruses</taxon>
        <taxon>Varidnaviria</taxon>
        <taxon>Bamfordvirae</taxon>
        <taxon>Nucleocytoviricota</taxon>
        <taxon>Megaviricetes</taxon>
        <taxon>Imitervirales</taxon>
        <taxon>Mesomimiviridae</taxon>
        <taxon>Tethysvirus</taxon>
        <taxon>Tethysvirus raunefjordenense</taxon>
    </lineage>
</organism>
<dbReference type="EMBL" id="KT820662">
    <property type="protein sequence ID" value="ALH22943.1"/>
    <property type="molecule type" value="Genomic_DNA"/>
</dbReference>